<comment type="caution">
    <text evidence="1">The sequence shown here is derived from an EMBL/GenBank/DDBJ whole genome shotgun (WGS) entry which is preliminary data.</text>
</comment>
<dbReference type="EMBL" id="CAXDID020000187">
    <property type="protein sequence ID" value="CAL6051270.1"/>
    <property type="molecule type" value="Genomic_DNA"/>
</dbReference>
<gene>
    <name evidence="1" type="ORF">HINF_LOCUS44290</name>
</gene>
<dbReference type="Proteomes" id="UP001642409">
    <property type="component" value="Unassembled WGS sequence"/>
</dbReference>
<proteinExistence type="predicted"/>
<name>A0ABP1K1B8_9EUKA</name>
<protein>
    <submittedName>
        <fullName evidence="1">Hypothetical_protein</fullName>
    </submittedName>
</protein>
<evidence type="ECO:0000313" key="2">
    <source>
        <dbReference type="Proteomes" id="UP001642409"/>
    </source>
</evidence>
<sequence length="174" mass="20391">MPQTLLQLFQLNVEMHYHINIQVWISLQGSELVIFSQSQCQINSFDASFVDLKIQCRLVRTKYCSMHHYRLPASLLTLMNKFLLVPLIWSPKNIIDSICRFSEHRLISEHYLSSVSFSKDFIQFAKAKRFFLCSSVRVYTTACLQNLQPHSAQVQLIVDRVSLTQHCLKIYYDI</sequence>
<evidence type="ECO:0000313" key="1">
    <source>
        <dbReference type="EMBL" id="CAL6051270.1"/>
    </source>
</evidence>
<reference evidence="1 2" key="1">
    <citation type="submission" date="2024-07" db="EMBL/GenBank/DDBJ databases">
        <authorList>
            <person name="Akdeniz Z."/>
        </authorList>
    </citation>
    <scope>NUCLEOTIDE SEQUENCE [LARGE SCALE GENOMIC DNA]</scope>
</reference>
<keyword evidence="2" id="KW-1185">Reference proteome</keyword>
<accession>A0ABP1K1B8</accession>
<organism evidence="1 2">
    <name type="scientific">Hexamita inflata</name>
    <dbReference type="NCBI Taxonomy" id="28002"/>
    <lineage>
        <taxon>Eukaryota</taxon>
        <taxon>Metamonada</taxon>
        <taxon>Diplomonadida</taxon>
        <taxon>Hexamitidae</taxon>
        <taxon>Hexamitinae</taxon>
        <taxon>Hexamita</taxon>
    </lineage>
</organism>